<evidence type="ECO:0000256" key="1">
    <source>
        <dbReference type="SAM" id="MobiDB-lite"/>
    </source>
</evidence>
<accession>A0AAE3EXL1</accession>
<comment type="caution">
    <text evidence="2">The sequence shown here is derived from an EMBL/GenBank/DDBJ whole genome shotgun (WGS) entry which is preliminary data.</text>
</comment>
<dbReference type="AlphaFoldDB" id="A0AAE3EXL1"/>
<gene>
    <name evidence="2" type="ORF">K8352_11875</name>
</gene>
<evidence type="ECO:0000313" key="3">
    <source>
        <dbReference type="Proteomes" id="UP001200642"/>
    </source>
</evidence>
<dbReference type="SUPFAM" id="SSF54427">
    <property type="entry name" value="NTF2-like"/>
    <property type="match status" value="1"/>
</dbReference>
<proteinExistence type="predicted"/>
<reference evidence="2" key="1">
    <citation type="submission" date="2023-02" db="EMBL/GenBank/DDBJ databases">
        <title>Genome of Flavobacteriaceae gen. nov. sp. strain F89.</title>
        <authorList>
            <person name="Wang Y."/>
        </authorList>
    </citation>
    <scope>NUCLEOTIDE SEQUENCE</scope>
    <source>
        <strain evidence="2">F89</strain>
    </source>
</reference>
<name>A0AAE3EXL1_9FLAO</name>
<organism evidence="2 3">
    <name type="scientific">Cerina litoralis</name>
    <dbReference type="NCBI Taxonomy" id="2874477"/>
    <lineage>
        <taxon>Bacteria</taxon>
        <taxon>Pseudomonadati</taxon>
        <taxon>Bacteroidota</taxon>
        <taxon>Flavobacteriia</taxon>
        <taxon>Flavobacteriales</taxon>
        <taxon>Flavobacteriaceae</taxon>
        <taxon>Cerina</taxon>
    </lineage>
</organism>
<dbReference type="Gene3D" id="3.10.450.50">
    <property type="match status" value="1"/>
</dbReference>
<dbReference type="Proteomes" id="UP001200642">
    <property type="component" value="Unassembled WGS sequence"/>
</dbReference>
<dbReference type="EMBL" id="JAIRBC010000016">
    <property type="protein sequence ID" value="MCG2461451.1"/>
    <property type="molecule type" value="Genomic_DNA"/>
</dbReference>
<dbReference type="InterPro" id="IPR032710">
    <property type="entry name" value="NTF2-like_dom_sf"/>
</dbReference>
<keyword evidence="3" id="KW-1185">Reference proteome</keyword>
<evidence type="ECO:0000313" key="2">
    <source>
        <dbReference type="EMBL" id="MCG2461451.1"/>
    </source>
</evidence>
<sequence>MKNNICFIFSLLIALSCSKGRNQEVVKSYITAHNAHDIKKVLALYDKNVAFELKGVWVKEGLSEMQSLEVWDAALHSNLRLESTTSKEDSVFCRIVENNDWFGAVGITNLVHDPTVFVVKNGKNKKNYCLPIAKNRGKNRSSHRGALSMVAESSGHHN</sequence>
<dbReference type="PROSITE" id="PS51257">
    <property type="entry name" value="PROKAR_LIPOPROTEIN"/>
    <property type="match status" value="1"/>
</dbReference>
<protein>
    <submittedName>
        <fullName evidence="2">Uncharacterized protein</fullName>
    </submittedName>
</protein>
<feature type="region of interest" description="Disordered" evidence="1">
    <location>
        <begin position="136"/>
        <end position="158"/>
    </location>
</feature>
<dbReference type="RefSeq" id="WP_317902595.1">
    <property type="nucleotide sequence ID" value="NZ_JAIRBC010000016.1"/>
</dbReference>